<evidence type="ECO:0000313" key="1">
    <source>
        <dbReference type="EMBL" id="MBC6681143.1"/>
    </source>
</evidence>
<sequence length="476" mass="52851">MNSIISVGIDIGTTTTSMVVSRLTFGNRSGFTAIPDISITEKHILYKSKVYLTPSIDENHLDGDKIAEIIKREYENAGIKAEDVESGAVIITGESLLKENAKEISDKLSSFAGNFVVTTAGPDLESIISGRGAGAETYSEQENCTVANFDIGGGTTNLSVFRCGELVDKTCLDIGGRLICYDKDKRLTYVSPRWKSLIRKWFNMDFLINQTKVSYETLKEVTDLMAETLVQVLERDGRKLTEQILTSGARLPESIGRVDVISFSGGVADCIYHPAKDAYKFHDLGVILARSIRESRLMTDYKWIEPRETIRATVVGAGIHLTEVSGSTILYSENLFPLKNLPVLIVSIDAEHAACRGASRLLEEERAWFSRQIGSEKMLLFLKGSGKVSYRELCNLARCLARCADQIKEENCPLIVLTYSDMAKSLGQTIKRYLRRKREILCMDRVKVHEGDYVDIGKPIMNGTTLPIVVKTLVFG</sequence>
<gene>
    <name evidence="1" type="ORF">H9L42_15075</name>
</gene>
<organism evidence="1 2">
    <name type="scientific">Zhenpiania hominis</name>
    <dbReference type="NCBI Taxonomy" id="2763644"/>
    <lineage>
        <taxon>Bacteria</taxon>
        <taxon>Bacillati</taxon>
        <taxon>Bacillota</taxon>
        <taxon>Clostridia</taxon>
        <taxon>Peptostreptococcales</taxon>
        <taxon>Anaerovoracaceae</taxon>
        <taxon>Zhenpiania</taxon>
    </lineage>
</organism>
<dbReference type="Proteomes" id="UP000602647">
    <property type="component" value="Unassembled WGS sequence"/>
</dbReference>
<dbReference type="RefSeq" id="WP_187304239.1">
    <property type="nucleotide sequence ID" value="NZ_JACRYT010000026.1"/>
</dbReference>
<name>A0A923NSC3_9FIRM</name>
<evidence type="ECO:0000313" key="2">
    <source>
        <dbReference type="Proteomes" id="UP000602647"/>
    </source>
</evidence>
<dbReference type="Pfam" id="PF06277">
    <property type="entry name" value="EutA"/>
    <property type="match status" value="1"/>
</dbReference>
<keyword evidence="2" id="KW-1185">Reference proteome</keyword>
<proteinExistence type="predicted"/>
<dbReference type="PIRSF" id="PIRSF012293">
    <property type="entry name" value="EutA"/>
    <property type="match status" value="1"/>
</dbReference>
<dbReference type="PANTHER" id="PTHR32432:SF13">
    <property type="entry name" value="ETHANOLAMINE AMMONIA-LYASE REACTIVASE EUTA"/>
    <property type="match status" value="1"/>
</dbReference>
<dbReference type="InterPro" id="IPR043129">
    <property type="entry name" value="ATPase_NBD"/>
</dbReference>
<reference evidence="1" key="1">
    <citation type="submission" date="2020-08" db="EMBL/GenBank/DDBJ databases">
        <title>Genome public.</title>
        <authorList>
            <person name="Liu C."/>
            <person name="Sun Q."/>
        </authorList>
    </citation>
    <scope>NUCLEOTIDE SEQUENCE</scope>
    <source>
        <strain evidence="1">BX12</strain>
    </source>
</reference>
<dbReference type="PANTHER" id="PTHR32432">
    <property type="entry name" value="CELL DIVISION PROTEIN FTSA-RELATED"/>
    <property type="match status" value="1"/>
</dbReference>
<dbReference type="SUPFAM" id="SSF53067">
    <property type="entry name" value="Actin-like ATPase domain"/>
    <property type="match status" value="1"/>
</dbReference>
<protein>
    <submittedName>
        <fullName evidence="1">Ethanolamine ammonia-lyase reactivating factor EutA</fullName>
    </submittedName>
</protein>
<dbReference type="InterPro" id="IPR050696">
    <property type="entry name" value="FtsA/MreB"/>
</dbReference>
<dbReference type="InterPro" id="IPR009377">
    <property type="entry name" value="EutA"/>
</dbReference>
<dbReference type="AlphaFoldDB" id="A0A923NSC3"/>
<accession>A0A923NSC3</accession>
<dbReference type="EMBL" id="JACRYT010000026">
    <property type="protein sequence ID" value="MBC6681143.1"/>
    <property type="molecule type" value="Genomic_DNA"/>
</dbReference>
<comment type="caution">
    <text evidence="1">The sequence shown here is derived from an EMBL/GenBank/DDBJ whole genome shotgun (WGS) entry which is preliminary data.</text>
</comment>